<dbReference type="KEGG" id="slp:Slip_1082"/>
<gene>
    <name evidence="2" type="ordered locus">Slip_1082</name>
</gene>
<reference evidence="2 3" key="2">
    <citation type="journal article" date="2010" name="Stand. Genomic Sci.">
        <title>Complete genome sequence of Syntrophothermus lipocalidus type strain (TGB-C1).</title>
        <authorList>
            <person name="Djao O.D."/>
            <person name="Zhang X."/>
            <person name="Lucas S."/>
            <person name="Lapidus A."/>
            <person name="Del Rio T.G."/>
            <person name="Nolan M."/>
            <person name="Tice H."/>
            <person name="Cheng J.F."/>
            <person name="Han C."/>
            <person name="Tapia R."/>
            <person name="Goodwin L."/>
            <person name="Pitluck S."/>
            <person name="Liolios K."/>
            <person name="Ivanova N."/>
            <person name="Mavromatis K."/>
            <person name="Mikhailova N."/>
            <person name="Ovchinnikova G."/>
            <person name="Pati A."/>
            <person name="Brambilla E."/>
            <person name="Chen A."/>
            <person name="Palaniappan K."/>
            <person name="Land M."/>
            <person name="Hauser L."/>
            <person name="Chang Y.J."/>
            <person name="Jeffries C.D."/>
            <person name="Rohde M."/>
            <person name="Sikorski J."/>
            <person name="Spring S."/>
            <person name="Goker M."/>
            <person name="Detter J.C."/>
            <person name="Woyke T."/>
            <person name="Bristow J."/>
            <person name="Eisen J.A."/>
            <person name="Markowitz V."/>
            <person name="Hugenholtz P."/>
            <person name="Kyrpides N.C."/>
            <person name="Klenk H.P."/>
        </authorList>
    </citation>
    <scope>NUCLEOTIDE SEQUENCE [LARGE SCALE GENOMIC DNA]</scope>
    <source>
        <strain evidence="3">DSM 12680 / TGB-C1</strain>
    </source>
</reference>
<dbReference type="RefSeq" id="WP_013175262.1">
    <property type="nucleotide sequence ID" value="NC_014220.1"/>
</dbReference>
<name>D7CMC5_SYNLT</name>
<feature type="transmembrane region" description="Helical" evidence="1">
    <location>
        <begin position="51"/>
        <end position="72"/>
    </location>
</feature>
<dbReference type="AlphaFoldDB" id="D7CMC5"/>
<sequence length="159" mass="16558">MNVVVLIIAILLMLIGLAGTFLPVLPGIPVVFLAIAGYGWYEGFKVVTPKFLAIMAGLTVLSILVDYLAGLLGAKFFGSSPAGIWGAFVGGILGLVLGGPVGLVLGPWIGAFVGEYVKLRDVNKAWRVGVGTVVGIFTGVAAKVVIGLVMIIWFLIVVF</sequence>
<dbReference type="Pfam" id="PF04306">
    <property type="entry name" value="DUF456"/>
    <property type="match status" value="1"/>
</dbReference>
<reference evidence="3" key="1">
    <citation type="journal article" date="2010" name="Stand. Genomic Sci.">
        <title>Complete genome sequence of Syntrophothermus lipocalidus type strain (TGB-C1T).</title>
        <authorList>
            <consortium name="US DOE Joint Genome Institute (JGI-PGF)"/>
            <person name="Djao O."/>
            <person name="Zhang X."/>
            <person name="Lucas S."/>
            <person name="Lapidus A."/>
            <person name="Glavina Del Rio T."/>
            <person name="Nolan M."/>
            <person name="Tice H."/>
            <person name="Cheng J."/>
            <person name="Han C."/>
            <person name="Tapia R."/>
            <person name="Goodwin L."/>
            <person name="Pitluck S."/>
            <person name="Liolios K."/>
            <person name="Ivanova N."/>
            <person name="Mavromatis K."/>
            <person name="Mikhailova N."/>
            <person name="Ovchinnikova G."/>
            <person name="Pati A."/>
            <person name="Brambilla E."/>
            <person name="Chen A."/>
            <person name="Palaniappan K."/>
            <person name="Land M."/>
            <person name="Hauser L."/>
            <person name="Chang Y."/>
            <person name="Jeffries C."/>
            <person name="Rohde M."/>
            <person name="Sikorski J."/>
            <person name="Spring S."/>
            <person name="Goker M."/>
            <person name="Detter J."/>
            <person name="Woyke T."/>
            <person name="Bristow J."/>
            <person name="Eisen J."/>
            <person name="Markowitz V."/>
            <person name="Hugenholtz P."/>
            <person name="Kyrpides N."/>
            <person name="Klenk H."/>
        </authorList>
    </citation>
    <scope>NUCLEOTIDE SEQUENCE [LARGE SCALE GENOMIC DNA]</scope>
    <source>
        <strain evidence="3">DSM 12680 / TGB-C1</strain>
    </source>
</reference>
<keyword evidence="1" id="KW-1133">Transmembrane helix</keyword>
<evidence type="ECO:0000313" key="3">
    <source>
        <dbReference type="Proteomes" id="UP000000378"/>
    </source>
</evidence>
<dbReference type="STRING" id="643648.Slip_1082"/>
<accession>D7CMC5</accession>
<protein>
    <recommendedName>
        <fullName evidence="4">DUF456 domain-containing protein</fullName>
    </recommendedName>
</protein>
<organism evidence="2 3">
    <name type="scientific">Syntrophothermus lipocalidus (strain DSM 12680 / TGB-C1)</name>
    <dbReference type="NCBI Taxonomy" id="643648"/>
    <lineage>
        <taxon>Bacteria</taxon>
        <taxon>Bacillati</taxon>
        <taxon>Bacillota</taxon>
        <taxon>Clostridia</taxon>
        <taxon>Eubacteriales</taxon>
        <taxon>Syntrophomonadaceae</taxon>
        <taxon>Syntrophothermus</taxon>
    </lineage>
</organism>
<feature type="transmembrane region" description="Helical" evidence="1">
    <location>
        <begin position="125"/>
        <end position="156"/>
    </location>
</feature>
<feature type="transmembrane region" description="Helical" evidence="1">
    <location>
        <begin position="84"/>
        <end position="113"/>
    </location>
</feature>
<evidence type="ECO:0008006" key="4">
    <source>
        <dbReference type="Google" id="ProtNLM"/>
    </source>
</evidence>
<dbReference type="InterPro" id="IPR007403">
    <property type="entry name" value="DUF456"/>
</dbReference>
<dbReference type="PANTHER" id="PTHR39165:SF1">
    <property type="entry name" value="DUF456 DOMAIN-CONTAINING PROTEIN"/>
    <property type="match status" value="1"/>
</dbReference>
<dbReference type="EMBL" id="CP002048">
    <property type="protein sequence ID" value="ADI01860.1"/>
    <property type="molecule type" value="Genomic_DNA"/>
</dbReference>
<dbReference type="Proteomes" id="UP000000378">
    <property type="component" value="Chromosome"/>
</dbReference>
<proteinExistence type="predicted"/>
<keyword evidence="1" id="KW-0472">Membrane</keyword>
<keyword evidence="1" id="KW-0812">Transmembrane</keyword>
<dbReference type="HOGENOM" id="CLU_109297_0_0_9"/>
<keyword evidence="3" id="KW-1185">Reference proteome</keyword>
<evidence type="ECO:0000256" key="1">
    <source>
        <dbReference type="SAM" id="Phobius"/>
    </source>
</evidence>
<evidence type="ECO:0000313" key="2">
    <source>
        <dbReference type="EMBL" id="ADI01860.1"/>
    </source>
</evidence>
<dbReference type="PANTHER" id="PTHR39165">
    <property type="entry name" value="IG HYPOTHETICAL 17883"/>
    <property type="match status" value="1"/>
</dbReference>
<feature type="transmembrane region" description="Helical" evidence="1">
    <location>
        <begin position="6"/>
        <end position="39"/>
    </location>
</feature>
<dbReference type="eggNOG" id="COG2839">
    <property type="taxonomic scope" value="Bacteria"/>
</dbReference>